<evidence type="ECO:0000313" key="2">
    <source>
        <dbReference type="EMBL" id="APH72696.1"/>
    </source>
</evidence>
<dbReference type="Gene3D" id="2.40.160.20">
    <property type="match status" value="1"/>
</dbReference>
<dbReference type="HAMAP" id="MF_00775">
    <property type="entry name" value="UPF0311"/>
    <property type="match status" value="1"/>
</dbReference>
<sequence>MDDGGSAEIGLEFSFEIRAKIAVPLDGGPGRDGHRRIIPITGGTVSGPGLSGRVVPGGADYERVRPDGSSIVEAHYAIEADDGTPIYVLNKGLFRAPPEVIRRLDADEPVGPGAYYFRTAPVFDAPAGHHGWLSDNIFVATCRFTSTEVSIRVYVVT</sequence>
<proteinExistence type="inferred from homology"/>
<dbReference type="Proteomes" id="UP000182840">
    <property type="component" value="Chromosome"/>
</dbReference>
<dbReference type="EMBL" id="CP018171">
    <property type="protein sequence ID" value="APH72696.1"/>
    <property type="molecule type" value="Genomic_DNA"/>
</dbReference>
<dbReference type="RefSeq" id="WP_072605932.1">
    <property type="nucleotide sequence ID" value="NZ_CP018171.1"/>
</dbReference>
<protein>
    <recommendedName>
        <fullName evidence="1">UPF0311 protein BSQ44_16015</fullName>
    </recommendedName>
</protein>
<dbReference type="KEGG" id="meso:BSQ44_16015"/>
<dbReference type="PANTHER" id="PTHR37315:SF1">
    <property type="entry name" value="UPF0311 PROTEIN BLR7842"/>
    <property type="match status" value="1"/>
</dbReference>
<dbReference type="InterPro" id="IPR020915">
    <property type="entry name" value="UPF0311"/>
</dbReference>
<dbReference type="PANTHER" id="PTHR37315">
    <property type="entry name" value="UPF0311 PROTEIN BLR7842"/>
    <property type="match status" value="1"/>
</dbReference>
<accession>A0A1L3STH0</accession>
<gene>
    <name evidence="2" type="ORF">BSQ44_16015</name>
</gene>
<dbReference type="AlphaFoldDB" id="A0A1L3STH0"/>
<keyword evidence="3" id="KW-1185">Reference proteome</keyword>
<dbReference type="Pfam" id="PF11578">
    <property type="entry name" value="DUF3237"/>
    <property type="match status" value="1"/>
</dbReference>
<evidence type="ECO:0000313" key="3">
    <source>
        <dbReference type="Proteomes" id="UP000182840"/>
    </source>
</evidence>
<reference evidence="3" key="1">
    <citation type="submission" date="2016-11" db="EMBL/GenBank/DDBJ databases">
        <title>Mesorhizobium oceanicum sp. nov., isolated from deep seawater in South China Sea.</title>
        <authorList>
            <person name="Fu G.-Y."/>
        </authorList>
    </citation>
    <scope>NUCLEOTIDE SEQUENCE [LARGE SCALE GENOMIC DNA]</scope>
    <source>
        <strain evidence="3">B7</strain>
    </source>
</reference>
<comment type="similarity">
    <text evidence="1">Belongs to the UPF0311 family.</text>
</comment>
<name>A0A1L3STH0_9HYPH</name>
<evidence type="ECO:0000256" key="1">
    <source>
        <dbReference type="HAMAP-Rule" id="MF_00775"/>
    </source>
</evidence>
<organism evidence="2 3">
    <name type="scientific">Aquibium oceanicum</name>
    <dbReference type="NCBI Taxonomy" id="1670800"/>
    <lineage>
        <taxon>Bacteria</taxon>
        <taxon>Pseudomonadati</taxon>
        <taxon>Pseudomonadota</taxon>
        <taxon>Alphaproteobacteria</taxon>
        <taxon>Hyphomicrobiales</taxon>
        <taxon>Phyllobacteriaceae</taxon>
        <taxon>Aquibium</taxon>
    </lineage>
</organism>
<dbReference type="OrthoDB" id="5294829at2"/>
<dbReference type="STRING" id="1670800.BSQ44_16015"/>